<keyword evidence="2" id="KW-0732">Signal</keyword>
<dbReference type="AlphaFoldDB" id="A0A6G2BDJ3"/>
<feature type="signal peptide" evidence="2">
    <location>
        <begin position="1"/>
        <end position="25"/>
    </location>
</feature>
<keyword evidence="4" id="KW-1185">Reference proteome</keyword>
<evidence type="ECO:0000313" key="4">
    <source>
        <dbReference type="Proteomes" id="UP000473014"/>
    </source>
</evidence>
<sequence length="202" mass="20853">MLKQRLVAAGIAAVALMGSVGTAAAAQGQDQGSKSTVVTVGQGGNGGAASEESASSGVRVVRPYEPVEIGQGALMGLLPEGRQNYVVAWSPESFAASVEASKQYVGDDIRPNSLSGGISHSPERGTLITGAWRTDVDPARITVHTVDGTYDAGMLRLPGDPGWGTYHLDTGHSNAMDGPVTVIAHAPDGTVIDDLVMDFHTW</sequence>
<organism evidence="3 4">
    <name type="scientific">Streptomyces taklimakanensis</name>
    <dbReference type="NCBI Taxonomy" id="2569853"/>
    <lineage>
        <taxon>Bacteria</taxon>
        <taxon>Bacillati</taxon>
        <taxon>Actinomycetota</taxon>
        <taxon>Actinomycetes</taxon>
        <taxon>Kitasatosporales</taxon>
        <taxon>Streptomycetaceae</taxon>
        <taxon>Streptomyces</taxon>
    </lineage>
</organism>
<dbReference type="OrthoDB" id="4221186at2"/>
<proteinExistence type="predicted"/>
<dbReference type="RefSeq" id="WP_155071298.1">
    <property type="nucleotide sequence ID" value="NZ_WIXO01000001.1"/>
</dbReference>
<gene>
    <name evidence="3" type="ORF">F0L17_13720</name>
</gene>
<evidence type="ECO:0000313" key="3">
    <source>
        <dbReference type="EMBL" id="MTE20149.1"/>
    </source>
</evidence>
<reference evidence="3 4" key="1">
    <citation type="submission" date="2019-11" db="EMBL/GenBank/DDBJ databases">
        <authorList>
            <person name="Yuan L."/>
        </authorList>
    </citation>
    <scope>NUCLEOTIDE SEQUENCE [LARGE SCALE GENOMIC DNA]</scope>
    <source>
        <strain evidence="3 4">TRM43335</strain>
    </source>
</reference>
<feature type="region of interest" description="Disordered" evidence="1">
    <location>
        <begin position="28"/>
        <end position="54"/>
    </location>
</feature>
<dbReference type="EMBL" id="WIXO01000001">
    <property type="protein sequence ID" value="MTE20149.1"/>
    <property type="molecule type" value="Genomic_DNA"/>
</dbReference>
<feature type="chain" id="PRO_5026131573" evidence="2">
    <location>
        <begin position="26"/>
        <end position="202"/>
    </location>
</feature>
<feature type="compositionally biased region" description="Low complexity" evidence="1">
    <location>
        <begin position="28"/>
        <end position="40"/>
    </location>
</feature>
<comment type="caution">
    <text evidence="3">The sequence shown here is derived from an EMBL/GenBank/DDBJ whole genome shotgun (WGS) entry which is preliminary data.</text>
</comment>
<evidence type="ECO:0000256" key="2">
    <source>
        <dbReference type="SAM" id="SignalP"/>
    </source>
</evidence>
<name>A0A6G2BDJ3_9ACTN</name>
<dbReference type="Proteomes" id="UP000473014">
    <property type="component" value="Unassembled WGS sequence"/>
</dbReference>
<protein>
    <submittedName>
        <fullName evidence="3">Uncharacterized protein</fullName>
    </submittedName>
</protein>
<accession>A0A6G2BDJ3</accession>
<evidence type="ECO:0000256" key="1">
    <source>
        <dbReference type="SAM" id="MobiDB-lite"/>
    </source>
</evidence>